<evidence type="ECO:0000313" key="2">
    <source>
        <dbReference type="EMBL" id="OOK68737.1"/>
    </source>
</evidence>
<dbReference type="EMBL" id="MVBM01000007">
    <property type="protein sequence ID" value="OOK68737.1"/>
    <property type="molecule type" value="Genomic_DNA"/>
</dbReference>
<gene>
    <name evidence="3" type="ORF">BZL29_6162</name>
    <name evidence="2" type="ORF">BZL30_7007</name>
</gene>
<evidence type="ECO:0000313" key="4">
    <source>
        <dbReference type="Proteomes" id="UP000188532"/>
    </source>
</evidence>
<feature type="region of interest" description="Disordered" evidence="1">
    <location>
        <begin position="1"/>
        <end position="20"/>
    </location>
</feature>
<proteinExistence type="predicted"/>
<name>A0A1V3WRS0_MYCKA</name>
<feature type="compositionally biased region" description="Polar residues" evidence="1">
    <location>
        <begin position="9"/>
        <end position="20"/>
    </location>
</feature>
<comment type="caution">
    <text evidence="3">The sequence shown here is derived from an EMBL/GenBank/DDBJ whole genome shotgun (WGS) entry which is preliminary data.</text>
</comment>
<organism evidence="3 4">
    <name type="scientific">Mycobacterium kansasii</name>
    <dbReference type="NCBI Taxonomy" id="1768"/>
    <lineage>
        <taxon>Bacteria</taxon>
        <taxon>Bacillati</taxon>
        <taxon>Actinomycetota</taxon>
        <taxon>Actinomycetes</taxon>
        <taxon>Mycobacteriales</taxon>
        <taxon>Mycobacteriaceae</taxon>
        <taxon>Mycobacterium</taxon>
    </lineage>
</organism>
<evidence type="ECO:0000313" key="5">
    <source>
        <dbReference type="Proteomes" id="UP000189229"/>
    </source>
</evidence>
<evidence type="ECO:0000313" key="3">
    <source>
        <dbReference type="EMBL" id="OOK69655.1"/>
    </source>
</evidence>
<protein>
    <submittedName>
        <fullName evidence="3">Uncharacterized protein</fullName>
    </submittedName>
</protein>
<dbReference type="Proteomes" id="UP000189229">
    <property type="component" value="Unassembled WGS sequence"/>
</dbReference>
<dbReference type="EMBL" id="MVBN01000007">
    <property type="protein sequence ID" value="OOK69655.1"/>
    <property type="molecule type" value="Genomic_DNA"/>
</dbReference>
<sequence>MVLVHLMPQRTSDQTGQPNQVVGHLNRKAALASLREENG</sequence>
<evidence type="ECO:0000256" key="1">
    <source>
        <dbReference type="SAM" id="MobiDB-lite"/>
    </source>
</evidence>
<accession>A0A1V3WRS0</accession>
<dbReference type="AlphaFoldDB" id="A0A1V3WRS0"/>
<dbReference type="Proteomes" id="UP000188532">
    <property type="component" value="Unassembled WGS sequence"/>
</dbReference>
<reference evidence="4 5" key="1">
    <citation type="submission" date="2017-02" db="EMBL/GenBank/DDBJ databases">
        <title>Complete genome sequences of Mycobacterium kansasii strains isolated from rhesus macaques.</title>
        <authorList>
            <person name="Panda A."/>
            <person name="Nagaraj S."/>
            <person name="Zhao X."/>
            <person name="Tettelin H."/>
            <person name="Detolla L.J."/>
        </authorList>
    </citation>
    <scope>NUCLEOTIDE SEQUENCE [LARGE SCALE GENOMIC DNA]</scope>
    <source>
        <strain evidence="3 4">11-3469</strain>
        <strain evidence="2 5">11-3813</strain>
    </source>
</reference>